<organism evidence="2 3">
    <name type="scientific">Citrus unshiu</name>
    <name type="common">Satsuma mandarin</name>
    <name type="synonym">Citrus nobilis var. unshiu</name>
    <dbReference type="NCBI Taxonomy" id="55188"/>
    <lineage>
        <taxon>Eukaryota</taxon>
        <taxon>Viridiplantae</taxon>
        <taxon>Streptophyta</taxon>
        <taxon>Embryophyta</taxon>
        <taxon>Tracheophyta</taxon>
        <taxon>Spermatophyta</taxon>
        <taxon>Magnoliopsida</taxon>
        <taxon>eudicotyledons</taxon>
        <taxon>Gunneridae</taxon>
        <taxon>Pentapetalae</taxon>
        <taxon>rosids</taxon>
        <taxon>malvids</taxon>
        <taxon>Sapindales</taxon>
        <taxon>Rutaceae</taxon>
        <taxon>Aurantioideae</taxon>
        <taxon>Citrus</taxon>
    </lineage>
</organism>
<dbReference type="Proteomes" id="UP000236630">
    <property type="component" value="Unassembled WGS sequence"/>
</dbReference>
<evidence type="ECO:0000313" key="3">
    <source>
        <dbReference type="Proteomes" id="UP000236630"/>
    </source>
</evidence>
<sequence length="106" mass="12061">MLDAMGRPSSPKSELDLYMKELKVPAVEEFDILAWWRGNAPFYQTLARMARDYLALKIPFDHRAAAEDAMAVIDKGVLCHYLYGEDIPEIIRPLVCLRGFLSTAEN</sequence>
<evidence type="ECO:0000313" key="2">
    <source>
        <dbReference type="EMBL" id="GAY65136.1"/>
    </source>
</evidence>
<dbReference type="STRING" id="55188.A0A2H5QKI5"/>
<accession>A0A2H5QKI5</accession>
<proteinExistence type="predicted"/>
<feature type="domain" description="HAT C-terminal dimerisation" evidence="1">
    <location>
        <begin position="14"/>
        <end position="56"/>
    </location>
</feature>
<keyword evidence="3" id="KW-1185">Reference proteome</keyword>
<gene>
    <name evidence="2" type="ORF">CUMW_238920</name>
</gene>
<dbReference type="InterPro" id="IPR008906">
    <property type="entry name" value="HATC_C_dom"/>
</dbReference>
<dbReference type="PANTHER" id="PTHR23272:SF184">
    <property type="entry name" value="OS03G0311250 PROTEIN"/>
    <property type="match status" value="1"/>
</dbReference>
<comment type="caution">
    <text evidence="2">The sequence shown here is derived from an EMBL/GenBank/DDBJ whole genome shotgun (WGS) entry which is preliminary data.</text>
</comment>
<name>A0A2H5QKI5_CITUN</name>
<protein>
    <recommendedName>
        <fullName evidence="1">HAT C-terminal dimerisation domain-containing protein</fullName>
    </recommendedName>
</protein>
<evidence type="ECO:0000259" key="1">
    <source>
        <dbReference type="Pfam" id="PF05699"/>
    </source>
</evidence>
<dbReference type="InterPro" id="IPR012337">
    <property type="entry name" value="RNaseH-like_sf"/>
</dbReference>
<dbReference type="EMBL" id="BDQV01000455">
    <property type="protein sequence ID" value="GAY65136.1"/>
    <property type="molecule type" value="Genomic_DNA"/>
</dbReference>
<reference evidence="2 3" key="1">
    <citation type="journal article" date="2017" name="Front. Genet.">
        <title>Draft sequencing of the heterozygous diploid genome of Satsuma (Citrus unshiu Marc.) using a hybrid assembly approach.</title>
        <authorList>
            <person name="Shimizu T."/>
            <person name="Tanizawa Y."/>
            <person name="Mochizuki T."/>
            <person name="Nagasaki H."/>
            <person name="Yoshioka T."/>
            <person name="Toyoda A."/>
            <person name="Fujiyama A."/>
            <person name="Kaminuma E."/>
            <person name="Nakamura Y."/>
        </authorList>
    </citation>
    <scope>NUCLEOTIDE SEQUENCE [LARGE SCALE GENOMIC DNA]</scope>
    <source>
        <strain evidence="3">cv. Miyagawa wase</strain>
    </source>
</reference>
<dbReference type="AlphaFoldDB" id="A0A2H5QKI5"/>
<dbReference type="SUPFAM" id="SSF53098">
    <property type="entry name" value="Ribonuclease H-like"/>
    <property type="match status" value="1"/>
</dbReference>
<dbReference type="GO" id="GO:0046983">
    <property type="term" value="F:protein dimerization activity"/>
    <property type="evidence" value="ECO:0007669"/>
    <property type="project" value="InterPro"/>
</dbReference>
<dbReference type="PANTHER" id="PTHR23272">
    <property type="entry name" value="BED FINGER-RELATED"/>
    <property type="match status" value="1"/>
</dbReference>
<dbReference type="Pfam" id="PF05699">
    <property type="entry name" value="Dimer_Tnp_hAT"/>
    <property type="match status" value="1"/>
</dbReference>